<sequence length="71" mass="7855">MPFSVMCIGPIGGSIGINHSSEELNEKVLQPRAWERKFSRVNEVQGPNLNLAGISAFKAAIFLLETWIKGR</sequence>
<gene>
    <name evidence="1" type="ORF">Cni_G11265</name>
</gene>
<accession>A0AAQ3KBH0</accession>
<dbReference type="Proteomes" id="UP001327560">
    <property type="component" value="Chromosome 3"/>
</dbReference>
<dbReference type="AlphaFoldDB" id="A0AAQ3KBH0"/>
<evidence type="ECO:0000313" key="2">
    <source>
        <dbReference type="Proteomes" id="UP001327560"/>
    </source>
</evidence>
<evidence type="ECO:0000313" key="1">
    <source>
        <dbReference type="EMBL" id="WOL02546.1"/>
    </source>
</evidence>
<organism evidence="1 2">
    <name type="scientific">Canna indica</name>
    <name type="common">Indian-shot</name>
    <dbReference type="NCBI Taxonomy" id="4628"/>
    <lineage>
        <taxon>Eukaryota</taxon>
        <taxon>Viridiplantae</taxon>
        <taxon>Streptophyta</taxon>
        <taxon>Embryophyta</taxon>
        <taxon>Tracheophyta</taxon>
        <taxon>Spermatophyta</taxon>
        <taxon>Magnoliopsida</taxon>
        <taxon>Liliopsida</taxon>
        <taxon>Zingiberales</taxon>
        <taxon>Cannaceae</taxon>
        <taxon>Canna</taxon>
    </lineage>
</organism>
<proteinExistence type="predicted"/>
<name>A0AAQ3KBH0_9LILI</name>
<reference evidence="1 2" key="1">
    <citation type="submission" date="2023-10" db="EMBL/GenBank/DDBJ databases">
        <title>Chromosome-scale genome assembly provides insights into flower coloration mechanisms of Canna indica.</title>
        <authorList>
            <person name="Li C."/>
        </authorList>
    </citation>
    <scope>NUCLEOTIDE SEQUENCE [LARGE SCALE GENOMIC DNA]</scope>
    <source>
        <tissue evidence="1">Flower</tissue>
    </source>
</reference>
<protein>
    <submittedName>
        <fullName evidence="1">Uncharacterized protein</fullName>
    </submittedName>
</protein>
<keyword evidence="2" id="KW-1185">Reference proteome</keyword>
<dbReference type="EMBL" id="CP136892">
    <property type="protein sequence ID" value="WOL02546.1"/>
    <property type="molecule type" value="Genomic_DNA"/>
</dbReference>